<protein>
    <submittedName>
        <fullName evidence="11">Sodium/calcium exchanger protein-domain-containing protein</fullName>
    </submittedName>
</protein>
<dbReference type="EMBL" id="JAUEPT010000007">
    <property type="protein sequence ID" value="KAK0450140.1"/>
    <property type="molecule type" value="Genomic_DNA"/>
</dbReference>
<feature type="region of interest" description="Disordered" evidence="8">
    <location>
        <begin position="733"/>
        <end position="783"/>
    </location>
</feature>
<dbReference type="Proteomes" id="UP001175226">
    <property type="component" value="Unassembled WGS sequence"/>
</dbReference>
<dbReference type="Gene3D" id="3.80.10.10">
    <property type="entry name" value="Ribonuclease Inhibitor"/>
    <property type="match status" value="1"/>
</dbReference>
<dbReference type="InterPro" id="IPR032675">
    <property type="entry name" value="LRR_dom_sf"/>
</dbReference>
<evidence type="ECO:0000259" key="10">
    <source>
        <dbReference type="Pfam" id="PF01699"/>
    </source>
</evidence>
<feature type="transmembrane region" description="Helical" evidence="9">
    <location>
        <begin position="903"/>
        <end position="926"/>
    </location>
</feature>
<dbReference type="Pfam" id="PF01699">
    <property type="entry name" value="Na_Ca_ex"/>
    <property type="match status" value="2"/>
</dbReference>
<evidence type="ECO:0000313" key="12">
    <source>
        <dbReference type="Proteomes" id="UP001175226"/>
    </source>
</evidence>
<sequence>MSPAAPIQYPPELLFRICSHVYSACLPPINSSLDPLITTECGVPTSLPSSVPPGNWSEPITRRTLANLCLVNHDWYDAAKPWLWRKLEVRLPRSWLSLVDEIAWEYDEETVDQVMEKTARAAAETAVKSGSSSVPTDKEAARKLQESILYSIHTPEDAISPDLLSPMASREPSPRRFRHKSKSPARWELVRSISTAIQVVMERQDPAVYYLLYAVPTPQDTRPGRFIRHLDFNHFRTIGMRRSVEEGVNSRFVTGDRVEAVLKEMPNLTTFGATEYMDGALTFAVLNELFLRGAPSRGRGRNSRGRALTDTHDVVDEDRERRRQCLDLEAVDLTGCVSAVFVKALTDFVTCHIIPNDTESVNGDDASRRSHSEDQMTFPGPQRLGLRGVKSILPDILTPFVLAFSSLTHLDLSGTRVTPELLAELGKSSTVRLNSLALARCVRLTGESIKTFLVESPVSAGISELNLYGDATFGCPLSREELKTVVSFAPCFVSGELLYLDLSSAPIDEEILQACVSLPKLRSFGISHIPDLRLDAIANFLQAKASNVEVLTLIGTSPELDCGMRPGSGENGAPRGSSRQSCIALHSYIIRPLCSPPFSFSLTALSGSRPPPTRLRVVELSTAMLCGLGAGAGSWRTVRSKGGRGWYVDTASGWVAQSGESQLRRDLEPKHPLRAELEKLSEANGNVSSGVGWHARKMEILHGYGMLGREDGFNIVQLPNGSEHRAVSDNNHTNISSESNAETNTPLITTPPTTQCHSPPAFRSRKATGDTVNRTTSPRPTGRSFSLARATTMMLQPEKEVGPSPGVWQSLRSILLASWLNLLLLFIPVSWALHFAFAGEKDTIIFVCSFLAIIPLAKLLAFATDELSLRVGQTLAGLLNATLGNAVELIVAIISLVKCELQIVQSSLVGSILSNLLLVLGMCFFAGGIKFQEQGFGQMATQLNSSLLAISVIAVLLPAAFHFSVVNNTQNDETSDILNVSHGTSIILLFIYISYLVFQLFSHASLYADEGEDMIKSTRYGAKKPKLEPAIELQTGTVSSATSTAVHRPAYNCDVESGSAGLKEEEAEQPQLGVWVTVGLLIVVTVLVAVTAEWLVDSIDGMTSNSPISKEFVGMILLPIVGNAAEHVTAVTVSVKDKLNLSLGVAVGSSIQIALFVIPFIVTLGWIMGKPLTLLFDPYESVAMFLAVLTVNYVVQDGKSNWLEGMILMCLYVILCVTFWFYPGNNPSANLLATCQ</sequence>
<dbReference type="GO" id="GO:0015369">
    <property type="term" value="F:calcium:proton antiporter activity"/>
    <property type="evidence" value="ECO:0007669"/>
    <property type="project" value="TreeGrafter"/>
</dbReference>
<dbReference type="GO" id="GO:0000329">
    <property type="term" value="C:fungal-type vacuole membrane"/>
    <property type="evidence" value="ECO:0007669"/>
    <property type="project" value="TreeGrafter"/>
</dbReference>
<evidence type="ECO:0000256" key="5">
    <source>
        <dbReference type="ARBA" id="ARBA00022989"/>
    </source>
</evidence>
<evidence type="ECO:0000256" key="4">
    <source>
        <dbReference type="ARBA" id="ARBA00022692"/>
    </source>
</evidence>
<evidence type="ECO:0000256" key="9">
    <source>
        <dbReference type="SAM" id="Phobius"/>
    </source>
</evidence>
<feature type="transmembrane region" description="Helical" evidence="9">
    <location>
        <begin position="875"/>
        <end position="897"/>
    </location>
</feature>
<organism evidence="11 12">
    <name type="scientific">Armillaria borealis</name>
    <dbReference type="NCBI Taxonomy" id="47425"/>
    <lineage>
        <taxon>Eukaryota</taxon>
        <taxon>Fungi</taxon>
        <taxon>Dikarya</taxon>
        <taxon>Basidiomycota</taxon>
        <taxon>Agaricomycotina</taxon>
        <taxon>Agaricomycetes</taxon>
        <taxon>Agaricomycetidae</taxon>
        <taxon>Agaricales</taxon>
        <taxon>Marasmiineae</taxon>
        <taxon>Physalacriaceae</taxon>
        <taxon>Armillaria</taxon>
    </lineage>
</organism>
<keyword evidence="4 9" id="KW-0812">Transmembrane</keyword>
<evidence type="ECO:0000256" key="1">
    <source>
        <dbReference type="ARBA" id="ARBA00004127"/>
    </source>
</evidence>
<feature type="transmembrane region" description="Helical" evidence="9">
    <location>
        <begin position="1179"/>
        <end position="1195"/>
    </location>
</feature>
<feature type="transmembrane region" description="Helical" evidence="9">
    <location>
        <begin position="1202"/>
        <end position="1222"/>
    </location>
</feature>
<evidence type="ECO:0000256" key="2">
    <source>
        <dbReference type="ARBA" id="ARBA00008170"/>
    </source>
</evidence>
<comment type="caution">
    <text evidence="11">The sequence shown here is derived from an EMBL/GenBank/DDBJ whole genome shotgun (WGS) entry which is preliminary data.</text>
</comment>
<feature type="compositionally biased region" description="Polar residues" evidence="8">
    <location>
        <begin position="733"/>
        <end position="742"/>
    </location>
</feature>
<keyword evidence="3" id="KW-0813">Transport</keyword>
<evidence type="ECO:0000313" key="11">
    <source>
        <dbReference type="EMBL" id="KAK0450140.1"/>
    </source>
</evidence>
<dbReference type="AlphaFoldDB" id="A0AA39MY38"/>
<dbReference type="PANTHER" id="PTHR31503:SF20">
    <property type="entry name" value="CA(2+)_H(+) EXCHANGER, PUTATIVE (EUROFUNG)-RELATED"/>
    <property type="match status" value="1"/>
</dbReference>
<name>A0AA39MY38_9AGAR</name>
<feature type="transmembrane region" description="Helical" evidence="9">
    <location>
        <begin position="1072"/>
        <end position="1092"/>
    </location>
</feature>
<dbReference type="InterPro" id="IPR044880">
    <property type="entry name" value="NCX_ion-bd_dom_sf"/>
</dbReference>
<dbReference type="GO" id="GO:0012505">
    <property type="term" value="C:endomembrane system"/>
    <property type="evidence" value="ECO:0007669"/>
    <property type="project" value="UniProtKB-SubCell"/>
</dbReference>
<keyword evidence="5 9" id="KW-1133">Transmembrane helix</keyword>
<dbReference type="PANTHER" id="PTHR31503">
    <property type="entry name" value="VACUOLAR CALCIUM ION TRANSPORTER"/>
    <property type="match status" value="1"/>
</dbReference>
<evidence type="ECO:0000256" key="8">
    <source>
        <dbReference type="SAM" id="MobiDB-lite"/>
    </source>
</evidence>
<feature type="compositionally biased region" description="Basic and acidic residues" evidence="8">
    <location>
        <begin position="365"/>
        <end position="374"/>
    </location>
</feature>
<feature type="region of interest" description="Disordered" evidence="8">
    <location>
        <begin position="360"/>
        <end position="380"/>
    </location>
</feature>
<keyword evidence="6" id="KW-0406">Ion transport</keyword>
<feature type="compositionally biased region" description="Low complexity" evidence="8">
    <location>
        <begin position="743"/>
        <end position="754"/>
    </location>
</feature>
<evidence type="ECO:0000256" key="7">
    <source>
        <dbReference type="ARBA" id="ARBA00023136"/>
    </source>
</evidence>
<gene>
    <name evidence="11" type="ORF">EV421DRAFT_1899654</name>
</gene>
<dbReference type="FunFam" id="1.20.1420.30:FF:000024">
    <property type="entry name" value="Calcium/proton exchanger, variant"/>
    <property type="match status" value="1"/>
</dbReference>
<accession>A0AA39MY38</accession>
<feature type="transmembrane region" description="Helical" evidence="9">
    <location>
        <begin position="843"/>
        <end position="863"/>
    </location>
</feature>
<comment type="similarity">
    <text evidence="2">Belongs to the Ca(2+):cation antiporter (CaCA) (TC 2.A.19) family.</text>
</comment>
<feature type="compositionally biased region" description="Polar residues" evidence="8">
    <location>
        <begin position="770"/>
        <end position="779"/>
    </location>
</feature>
<keyword evidence="7 9" id="KW-0472">Membrane</keyword>
<evidence type="ECO:0000256" key="3">
    <source>
        <dbReference type="ARBA" id="ARBA00022448"/>
    </source>
</evidence>
<feature type="domain" description="Sodium/calcium exchanger membrane region" evidence="10">
    <location>
        <begin position="1078"/>
        <end position="1220"/>
    </location>
</feature>
<feature type="transmembrane region" description="Helical" evidence="9">
    <location>
        <begin position="986"/>
        <end position="1008"/>
    </location>
</feature>
<comment type="subcellular location">
    <subcellularLocation>
        <location evidence="1">Endomembrane system</location>
        <topology evidence="1">Multi-pass membrane protein</topology>
    </subcellularLocation>
</comment>
<proteinExistence type="inferred from homology"/>
<dbReference type="InterPro" id="IPR004837">
    <property type="entry name" value="NaCa_Exmemb"/>
</dbReference>
<keyword evidence="12" id="KW-1185">Reference proteome</keyword>
<dbReference type="InterPro" id="IPR004713">
    <property type="entry name" value="CaH_exchang"/>
</dbReference>
<dbReference type="Gene3D" id="1.20.1420.30">
    <property type="entry name" value="NCX, central ion-binding region"/>
    <property type="match status" value="2"/>
</dbReference>
<feature type="transmembrane region" description="Helical" evidence="9">
    <location>
        <begin position="1145"/>
        <end position="1167"/>
    </location>
</feature>
<reference evidence="11" key="1">
    <citation type="submission" date="2023-06" db="EMBL/GenBank/DDBJ databases">
        <authorList>
            <consortium name="Lawrence Berkeley National Laboratory"/>
            <person name="Ahrendt S."/>
            <person name="Sahu N."/>
            <person name="Indic B."/>
            <person name="Wong-Bajracharya J."/>
            <person name="Merenyi Z."/>
            <person name="Ke H.-M."/>
            <person name="Monk M."/>
            <person name="Kocsube S."/>
            <person name="Drula E."/>
            <person name="Lipzen A."/>
            <person name="Balint B."/>
            <person name="Henrissat B."/>
            <person name="Andreopoulos B."/>
            <person name="Martin F.M."/>
            <person name="Harder C.B."/>
            <person name="Rigling D."/>
            <person name="Ford K.L."/>
            <person name="Foster G.D."/>
            <person name="Pangilinan J."/>
            <person name="Papanicolaou A."/>
            <person name="Barry K."/>
            <person name="LaButti K."/>
            <person name="Viragh M."/>
            <person name="Koriabine M."/>
            <person name="Yan M."/>
            <person name="Riley R."/>
            <person name="Champramary S."/>
            <person name="Plett K.L."/>
            <person name="Tsai I.J."/>
            <person name="Slot J."/>
            <person name="Sipos G."/>
            <person name="Plett J."/>
            <person name="Nagy L.G."/>
            <person name="Grigoriev I.V."/>
        </authorList>
    </citation>
    <scope>NUCLEOTIDE SEQUENCE</scope>
    <source>
        <strain evidence="11">FPL87.14</strain>
    </source>
</reference>
<evidence type="ECO:0000256" key="6">
    <source>
        <dbReference type="ARBA" id="ARBA00023065"/>
    </source>
</evidence>
<feature type="domain" description="Sodium/calcium exchanger membrane region" evidence="10">
    <location>
        <begin position="843"/>
        <end position="1000"/>
    </location>
</feature>
<dbReference type="GO" id="GO:0006874">
    <property type="term" value="P:intracellular calcium ion homeostasis"/>
    <property type="evidence" value="ECO:0007669"/>
    <property type="project" value="TreeGrafter"/>
</dbReference>
<feature type="transmembrane region" description="Helical" evidence="9">
    <location>
        <begin position="947"/>
        <end position="966"/>
    </location>
</feature>
<feature type="transmembrane region" description="Helical" evidence="9">
    <location>
        <begin position="814"/>
        <end position="837"/>
    </location>
</feature>
<dbReference type="SUPFAM" id="SSF52047">
    <property type="entry name" value="RNI-like"/>
    <property type="match status" value="1"/>
</dbReference>